<organism evidence="1 2">
    <name type="scientific">Serratia quinivorans</name>
    <dbReference type="NCBI Taxonomy" id="137545"/>
    <lineage>
        <taxon>Bacteria</taxon>
        <taxon>Pseudomonadati</taxon>
        <taxon>Pseudomonadota</taxon>
        <taxon>Gammaproteobacteria</taxon>
        <taxon>Enterobacterales</taxon>
        <taxon>Yersiniaceae</taxon>
        <taxon>Serratia</taxon>
    </lineage>
</organism>
<name>A0A380D975_9GAMM</name>
<evidence type="ECO:0000313" key="2">
    <source>
        <dbReference type="Proteomes" id="UP000255529"/>
    </source>
</evidence>
<dbReference type="AlphaFoldDB" id="A0A380D975"/>
<dbReference type="Proteomes" id="UP000255529">
    <property type="component" value="Unassembled WGS sequence"/>
</dbReference>
<proteinExistence type="predicted"/>
<sequence length="29" mass="3137">MSSNRYDGKVVAIVHSTVMTLRGDKASGR</sequence>
<reference evidence="1 2" key="1">
    <citation type="submission" date="2018-06" db="EMBL/GenBank/DDBJ databases">
        <authorList>
            <consortium name="Pathogen Informatics"/>
            <person name="Doyle S."/>
        </authorList>
    </citation>
    <scope>NUCLEOTIDE SEQUENCE [LARGE SCALE GENOMIC DNA]</scope>
    <source>
        <strain evidence="1 2">NCTC11544</strain>
    </source>
</reference>
<dbReference type="EMBL" id="UGYN01000003">
    <property type="protein sequence ID" value="SUJ85279.1"/>
    <property type="molecule type" value="Genomic_DNA"/>
</dbReference>
<gene>
    <name evidence="1" type="ORF">NCTC11544_05867</name>
</gene>
<protein>
    <submittedName>
        <fullName evidence="1">Uncharacterized protein</fullName>
    </submittedName>
</protein>
<evidence type="ECO:0000313" key="1">
    <source>
        <dbReference type="EMBL" id="SUJ85279.1"/>
    </source>
</evidence>
<accession>A0A380D975</accession>